<sequence>MNDKEHFLYESNRAYFHIFKYSFLYISLILFSAAFTGYFWPNLVSINNSDISVTGTAVLLFLAIAILILFFYCKR</sequence>
<evidence type="ECO:0000256" key="1">
    <source>
        <dbReference type="SAM" id="Phobius"/>
    </source>
</evidence>
<organism evidence="2 3">
    <name type="scientific">Nitritalea halalkaliphila LW7</name>
    <dbReference type="NCBI Taxonomy" id="1189621"/>
    <lineage>
        <taxon>Bacteria</taxon>
        <taxon>Pseudomonadati</taxon>
        <taxon>Bacteroidota</taxon>
        <taxon>Cytophagia</taxon>
        <taxon>Cytophagales</taxon>
        <taxon>Cyclobacteriaceae</taxon>
        <taxon>Nitritalea</taxon>
    </lineage>
</organism>
<keyword evidence="1" id="KW-0812">Transmembrane</keyword>
<keyword evidence="1" id="KW-0472">Membrane</keyword>
<keyword evidence="1" id="KW-1133">Transmembrane helix</keyword>
<reference evidence="2 3" key="1">
    <citation type="submission" date="2012-05" db="EMBL/GenBank/DDBJ databases">
        <title>Genome sequence of Nitritalea halalkaliphila LW7.</title>
        <authorList>
            <person name="Jangir P.K."/>
            <person name="Singh A."/>
            <person name="Shivaji S."/>
            <person name="Sharma R."/>
        </authorList>
    </citation>
    <scope>NUCLEOTIDE SEQUENCE [LARGE SCALE GENOMIC DNA]</scope>
    <source>
        <strain evidence="2 3">LW7</strain>
    </source>
</reference>
<accession>I5BRT5</accession>
<dbReference type="EMBL" id="AJYA01000093">
    <property type="protein sequence ID" value="EIM72287.1"/>
    <property type="molecule type" value="Genomic_DNA"/>
</dbReference>
<dbReference type="Proteomes" id="UP000005551">
    <property type="component" value="Unassembled WGS sequence"/>
</dbReference>
<gene>
    <name evidence="2" type="ORF">A3SI_19917</name>
</gene>
<name>I5BRT5_9BACT</name>
<feature type="transmembrane region" description="Helical" evidence="1">
    <location>
        <begin position="52"/>
        <end position="73"/>
    </location>
</feature>
<evidence type="ECO:0000313" key="2">
    <source>
        <dbReference type="EMBL" id="EIM72287.1"/>
    </source>
</evidence>
<evidence type="ECO:0000313" key="3">
    <source>
        <dbReference type="Proteomes" id="UP000005551"/>
    </source>
</evidence>
<keyword evidence="3" id="KW-1185">Reference proteome</keyword>
<dbReference type="AlphaFoldDB" id="I5BRT5"/>
<protein>
    <submittedName>
        <fullName evidence="2">Uncharacterized protein</fullName>
    </submittedName>
</protein>
<feature type="transmembrane region" description="Helical" evidence="1">
    <location>
        <begin position="21"/>
        <end position="40"/>
    </location>
</feature>
<comment type="caution">
    <text evidence="2">The sequence shown here is derived from an EMBL/GenBank/DDBJ whole genome shotgun (WGS) entry which is preliminary data.</text>
</comment>
<proteinExistence type="predicted"/>
<dbReference type="STRING" id="1189621.A3SI_19917"/>